<dbReference type="CDD" id="cd06558">
    <property type="entry name" value="crotonase-like"/>
    <property type="match status" value="1"/>
</dbReference>
<dbReference type="EMBL" id="CAEZUL010000182">
    <property type="protein sequence ID" value="CAB4609393.1"/>
    <property type="molecule type" value="Genomic_DNA"/>
</dbReference>
<dbReference type="SUPFAM" id="SSF52096">
    <property type="entry name" value="ClpP/crotonase"/>
    <property type="match status" value="1"/>
</dbReference>
<organism evidence="2">
    <name type="scientific">freshwater metagenome</name>
    <dbReference type="NCBI Taxonomy" id="449393"/>
    <lineage>
        <taxon>unclassified sequences</taxon>
        <taxon>metagenomes</taxon>
        <taxon>ecological metagenomes</taxon>
    </lineage>
</organism>
<gene>
    <name evidence="2" type="ORF">UFOPK1808_01268</name>
</gene>
<dbReference type="Gene3D" id="3.90.226.10">
    <property type="entry name" value="2-enoyl-CoA Hydratase, Chain A, domain 1"/>
    <property type="match status" value="1"/>
</dbReference>
<dbReference type="InterPro" id="IPR029045">
    <property type="entry name" value="ClpP/crotonase-like_dom_sf"/>
</dbReference>
<sequence length="271" mass="28771">MTDTVLVTIDGAVATVSLNRPHRHNAWTGRMHAEYKTVMAELDANSSIRAIVITGEGNTFCVGGDSDALAGHADRGGYDPGQSVNIANPGTNVPSEFNHDLAWHFGLRVPVVAAINGACAGIGLALTLFCDLRFISATAKCTTAAPKLGLPAEYGMSWTLPRIIGVTRANDVLLSGRIFTGDETRDWGLWNGVAPDGPGALTMAQQWAHSVAISAGPHAVTTTKAQIYRDLIRHNVGASIDESISLINDATQTAEYREGVAALRDKRPPQF</sequence>
<dbReference type="InterPro" id="IPR014748">
    <property type="entry name" value="Enoyl-CoA_hydra_C"/>
</dbReference>
<evidence type="ECO:0000313" key="2">
    <source>
        <dbReference type="EMBL" id="CAB4609393.1"/>
    </source>
</evidence>
<dbReference type="PANTHER" id="PTHR43802:SF1">
    <property type="entry name" value="IP11341P-RELATED"/>
    <property type="match status" value="1"/>
</dbReference>
<name>A0A6J6HA49_9ZZZZ</name>
<dbReference type="InterPro" id="IPR001753">
    <property type="entry name" value="Enoyl-CoA_hydra/iso"/>
</dbReference>
<dbReference type="PANTHER" id="PTHR43802">
    <property type="entry name" value="ENOYL-COA HYDRATASE"/>
    <property type="match status" value="1"/>
</dbReference>
<protein>
    <submittedName>
        <fullName evidence="2">Unannotated protein</fullName>
    </submittedName>
</protein>
<proteinExistence type="inferred from homology"/>
<evidence type="ECO:0000256" key="1">
    <source>
        <dbReference type="ARBA" id="ARBA00005254"/>
    </source>
</evidence>
<comment type="similarity">
    <text evidence="1">Belongs to the enoyl-CoA hydratase/isomerase family.</text>
</comment>
<dbReference type="AlphaFoldDB" id="A0A6J6HA49"/>
<accession>A0A6J6HA49</accession>
<reference evidence="2" key="1">
    <citation type="submission" date="2020-05" db="EMBL/GenBank/DDBJ databases">
        <authorList>
            <person name="Chiriac C."/>
            <person name="Salcher M."/>
            <person name="Ghai R."/>
            <person name="Kavagutti S V."/>
        </authorList>
    </citation>
    <scope>NUCLEOTIDE SEQUENCE</scope>
</reference>
<dbReference type="Gene3D" id="1.10.12.10">
    <property type="entry name" value="Lyase 2-enoyl-coa Hydratase, Chain A, domain 2"/>
    <property type="match status" value="1"/>
</dbReference>
<dbReference type="Pfam" id="PF00378">
    <property type="entry name" value="ECH_1"/>
    <property type="match status" value="1"/>
</dbReference>